<dbReference type="GO" id="GO:0005886">
    <property type="term" value="C:plasma membrane"/>
    <property type="evidence" value="ECO:0007669"/>
    <property type="project" value="TreeGrafter"/>
</dbReference>
<protein>
    <recommendedName>
        <fullName evidence="7">G-protein coupled receptors family 2 profile 2 domain-containing protein</fullName>
    </recommendedName>
</protein>
<feature type="transmembrane region" description="Helical" evidence="6">
    <location>
        <begin position="57"/>
        <end position="82"/>
    </location>
</feature>
<keyword evidence="4 6" id="KW-0472">Membrane</keyword>
<sequence>MTMTMRALTATEEDANATLHVVEEVLLIVSSVVSFLGCAFIFMTWKSFSLPNYLSRRIVASMGLAGLITAFGFSLSIVVNGLGTQYLRHEALCYTQAFLLQYFYLASYLWTACFAFHLYQIIVVRNEYPERLLWTYRVIGWGLPGLPLLYLVLRQLTGHLGVGATDRRWCWISVHTHEEADAWQRSGAWQQLLLFYVPIGFVFVFNSVMYRIILKYLAMDPMSARLKRRVVLYLVIFFLCSIWGVINRLVQFGRADHQPNTFLTVMECICDPLQPLLNAVVYGTNRSMLDAYKERFFSSWFYTSLVSSDDEESGLDKSTSLLSHEDSTEDVNGDDSAFYYQDMLQRKLTYPSPEDEMNGR</sequence>
<dbReference type="Pfam" id="PF05462">
    <property type="entry name" value="Dicty_CAR"/>
    <property type="match status" value="1"/>
</dbReference>
<dbReference type="PANTHER" id="PTHR23112:SF0">
    <property type="entry name" value="TRANSMEMBRANE PROTEIN 116"/>
    <property type="match status" value="1"/>
</dbReference>
<organism evidence="8 9">
    <name type="scientific">Pythium oligandrum</name>
    <name type="common">Mycoparasitic fungus</name>
    <dbReference type="NCBI Taxonomy" id="41045"/>
    <lineage>
        <taxon>Eukaryota</taxon>
        <taxon>Sar</taxon>
        <taxon>Stramenopiles</taxon>
        <taxon>Oomycota</taxon>
        <taxon>Peronosporomycetes</taxon>
        <taxon>Pythiales</taxon>
        <taxon>Pythiaceae</taxon>
        <taxon>Pythium</taxon>
    </lineage>
</organism>
<evidence type="ECO:0000256" key="5">
    <source>
        <dbReference type="SAM" id="MobiDB-lite"/>
    </source>
</evidence>
<keyword evidence="2 6" id="KW-0812">Transmembrane</keyword>
<dbReference type="GO" id="GO:0007189">
    <property type="term" value="P:adenylate cyclase-activating G protein-coupled receptor signaling pathway"/>
    <property type="evidence" value="ECO:0007669"/>
    <property type="project" value="TreeGrafter"/>
</dbReference>
<evidence type="ECO:0000256" key="3">
    <source>
        <dbReference type="ARBA" id="ARBA00022989"/>
    </source>
</evidence>
<evidence type="ECO:0000256" key="2">
    <source>
        <dbReference type="ARBA" id="ARBA00022692"/>
    </source>
</evidence>
<dbReference type="InterPro" id="IPR022343">
    <property type="entry name" value="GCR1-cAMP_receptor"/>
</dbReference>
<dbReference type="PANTHER" id="PTHR23112">
    <property type="entry name" value="G PROTEIN-COUPLED RECEPTOR 157-RELATED"/>
    <property type="match status" value="1"/>
</dbReference>
<evidence type="ECO:0000313" key="8">
    <source>
        <dbReference type="EMBL" id="TMW57569.1"/>
    </source>
</evidence>
<reference evidence="8" key="1">
    <citation type="submission" date="2019-03" db="EMBL/GenBank/DDBJ databases">
        <title>Long read genome sequence of the mycoparasitic Pythium oligandrum ATCC 38472 isolated from sugarbeet rhizosphere.</title>
        <authorList>
            <person name="Gaulin E."/>
        </authorList>
    </citation>
    <scope>NUCLEOTIDE SEQUENCE</scope>
    <source>
        <strain evidence="8">ATCC 38472_TT</strain>
    </source>
</reference>
<dbReference type="PROSITE" id="PS50261">
    <property type="entry name" value="G_PROTEIN_RECEP_F2_4"/>
    <property type="match status" value="1"/>
</dbReference>
<dbReference type="GO" id="GO:0007166">
    <property type="term" value="P:cell surface receptor signaling pathway"/>
    <property type="evidence" value="ECO:0007669"/>
    <property type="project" value="InterPro"/>
</dbReference>
<dbReference type="InterPro" id="IPR000848">
    <property type="entry name" value="GPCR_cAMP"/>
</dbReference>
<dbReference type="GO" id="GO:0004930">
    <property type="term" value="F:G protein-coupled receptor activity"/>
    <property type="evidence" value="ECO:0007669"/>
    <property type="project" value="InterPro"/>
</dbReference>
<keyword evidence="3 6" id="KW-1133">Transmembrane helix</keyword>
<comment type="subcellular location">
    <subcellularLocation>
        <location evidence="1">Membrane</location>
        <topology evidence="1">Multi-pass membrane protein</topology>
    </subcellularLocation>
</comment>
<feature type="domain" description="G-protein coupled receptors family 2 profile 2" evidence="7">
    <location>
        <begin position="20"/>
        <end position="217"/>
    </location>
</feature>
<dbReference type="SUPFAM" id="SSF81321">
    <property type="entry name" value="Family A G protein-coupled receptor-like"/>
    <property type="match status" value="1"/>
</dbReference>
<feature type="transmembrane region" description="Helical" evidence="6">
    <location>
        <begin position="102"/>
        <end position="122"/>
    </location>
</feature>
<dbReference type="InterPro" id="IPR017981">
    <property type="entry name" value="GPCR_2-like_7TM"/>
</dbReference>
<comment type="caution">
    <text evidence="8">The sequence shown here is derived from an EMBL/GenBank/DDBJ whole genome shotgun (WGS) entry which is preliminary data.</text>
</comment>
<dbReference type="Gene3D" id="1.20.1070.10">
    <property type="entry name" value="Rhodopsin 7-helix transmembrane proteins"/>
    <property type="match status" value="1"/>
</dbReference>
<keyword evidence="9" id="KW-1185">Reference proteome</keyword>
<evidence type="ECO:0000259" key="7">
    <source>
        <dbReference type="PROSITE" id="PS50261"/>
    </source>
</evidence>
<evidence type="ECO:0000256" key="6">
    <source>
        <dbReference type="SAM" id="Phobius"/>
    </source>
</evidence>
<feature type="transmembrane region" description="Helical" evidence="6">
    <location>
        <begin position="230"/>
        <end position="250"/>
    </location>
</feature>
<dbReference type="OrthoDB" id="100006at2759"/>
<feature type="transmembrane region" description="Helical" evidence="6">
    <location>
        <begin position="134"/>
        <end position="153"/>
    </location>
</feature>
<dbReference type="GO" id="GO:0030552">
    <property type="term" value="F:cAMP binding"/>
    <property type="evidence" value="ECO:0007669"/>
    <property type="project" value="InterPro"/>
</dbReference>
<dbReference type="Proteomes" id="UP000794436">
    <property type="component" value="Unassembled WGS sequence"/>
</dbReference>
<feature type="transmembrane region" description="Helical" evidence="6">
    <location>
        <begin position="193"/>
        <end position="218"/>
    </location>
</feature>
<dbReference type="AlphaFoldDB" id="A0A8K1FE42"/>
<gene>
    <name evidence="8" type="ORF">Poli38472_003494</name>
</gene>
<dbReference type="EMBL" id="SPLM01000144">
    <property type="protein sequence ID" value="TMW57569.1"/>
    <property type="molecule type" value="Genomic_DNA"/>
</dbReference>
<name>A0A8K1FE42_PYTOL</name>
<feature type="transmembrane region" description="Helical" evidence="6">
    <location>
        <begin position="25"/>
        <end position="45"/>
    </location>
</feature>
<accession>A0A8K1FE42</accession>
<evidence type="ECO:0000256" key="4">
    <source>
        <dbReference type="ARBA" id="ARBA00023136"/>
    </source>
</evidence>
<evidence type="ECO:0000256" key="1">
    <source>
        <dbReference type="ARBA" id="ARBA00004141"/>
    </source>
</evidence>
<proteinExistence type="predicted"/>
<feature type="region of interest" description="Disordered" evidence="5">
    <location>
        <begin position="310"/>
        <end position="334"/>
    </location>
</feature>
<dbReference type="PRINTS" id="PR00247">
    <property type="entry name" value="GPCRCAMP"/>
</dbReference>
<dbReference type="PRINTS" id="PR02001">
    <property type="entry name" value="GCR1CAMPR"/>
</dbReference>
<evidence type="ECO:0000313" key="9">
    <source>
        <dbReference type="Proteomes" id="UP000794436"/>
    </source>
</evidence>